<organism evidence="8 9">
    <name type="scientific">Psylliodes chrysocephalus</name>
    <dbReference type="NCBI Taxonomy" id="3402493"/>
    <lineage>
        <taxon>Eukaryota</taxon>
        <taxon>Metazoa</taxon>
        <taxon>Ecdysozoa</taxon>
        <taxon>Arthropoda</taxon>
        <taxon>Hexapoda</taxon>
        <taxon>Insecta</taxon>
        <taxon>Pterygota</taxon>
        <taxon>Neoptera</taxon>
        <taxon>Endopterygota</taxon>
        <taxon>Coleoptera</taxon>
        <taxon>Polyphaga</taxon>
        <taxon>Cucujiformia</taxon>
        <taxon>Chrysomeloidea</taxon>
        <taxon>Chrysomelidae</taxon>
        <taxon>Galerucinae</taxon>
        <taxon>Alticini</taxon>
        <taxon>Psylliodes</taxon>
    </lineage>
</organism>
<dbReference type="PANTHER" id="PTHR21490">
    <property type="entry name" value="ENKURIN-RELATED"/>
    <property type="match status" value="1"/>
</dbReference>
<dbReference type="GO" id="GO:0005881">
    <property type="term" value="C:cytoplasmic microtubule"/>
    <property type="evidence" value="ECO:0007669"/>
    <property type="project" value="TreeGrafter"/>
</dbReference>
<proteinExistence type="predicted"/>
<dbReference type="EMBL" id="OV651816">
    <property type="protein sequence ID" value="CAH1109737.1"/>
    <property type="molecule type" value="Genomic_DNA"/>
</dbReference>
<dbReference type="PROSITE" id="PS51665">
    <property type="entry name" value="ENKURIN"/>
    <property type="match status" value="1"/>
</dbReference>
<reference evidence="8" key="1">
    <citation type="submission" date="2022-01" db="EMBL/GenBank/DDBJ databases">
        <authorList>
            <person name="King R."/>
        </authorList>
    </citation>
    <scope>NUCLEOTIDE SEQUENCE</scope>
</reference>
<evidence type="ECO:0000256" key="6">
    <source>
        <dbReference type="SAM" id="MobiDB-lite"/>
    </source>
</evidence>
<evidence type="ECO:0000256" key="2">
    <source>
        <dbReference type="ARBA" id="ARBA00004245"/>
    </source>
</evidence>
<evidence type="ECO:0000256" key="4">
    <source>
        <dbReference type="ARBA" id="ARBA00023212"/>
    </source>
</evidence>
<comment type="subcellular location">
    <subcellularLocation>
        <location evidence="1">Cell projection</location>
        <location evidence="1">Cilium</location>
    </subcellularLocation>
    <subcellularLocation>
        <location evidence="2">Cytoplasm</location>
        <location evidence="2">Cytoskeleton</location>
    </subcellularLocation>
</comment>
<dbReference type="Proteomes" id="UP001153636">
    <property type="component" value="Chromosome 4"/>
</dbReference>
<evidence type="ECO:0000313" key="8">
    <source>
        <dbReference type="EMBL" id="CAH1109737.1"/>
    </source>
</evidence>
<dbReference type="InterPro" id="IPR027012">
    <property type="entry name" value="Enkurin_dom"/>
</dbReference>
<feature type="region of interest" description="Disordered" evidence="6">
    <location>
        <begin position="73"/>
        <end position="94"/>
    </location>
</feature>
<evidence type="ECO:0000313" key="9">
    <source>
        <dbReference type="Proteomes" id="UP001153636"/>
    </source>
</evidence>
<feature type="compositionally biased region" description="Polar residues" evidence="6">
    <location>
        <begin position="141"/>
        <end position="173"/>
    </location>
</feature>
<dbReference type="OrthoDB" id="10264920at2759"/>
<protein>
    <recommendedName>
        <fullName evidence="7">Enkurin domain-containing protein</fullName>
    </recommendedName>
</protein>
<keyword evidence="3" id="KW-0963">Cytoplasm</keyword>
<dbReference type="PANTHER" id="PTHR21490:SF2">
    <property type="entry name" value="ENKURIN DOMAIN-CONTAINING PROTEIN 1"/>
    <property type="match status" value="1"/>
</dbReference>
<evidence type="ECO:0000259" key="7">
    <source>
        <dbReference type="PROSITE" id="PS51665"/>
    </source>
</evidence>
<dbReference type="InterPro" id="IPR052102">
    <property type="entry name" value="Enkurin_domain-protein"/>
</dbReference>
<dbReference type="GO" id="GO:0005929">
    <property type="term" value="C:cilium"/>
    <property type="evidence" value="ECO:0007669"/>
    <property type="project" value="UniProtKB-SubCell"/>
</dbReference>
<keyword evidence="9" id="KW-1185">Reference proteome</keyword>
<feature type="region of interest" description="Disordered" evidence="6">
    <location>
        <begin position="141"/>
        <end position="175"/>
    </location>
</feature>
<evidence type="ECO:0000256" key="3">
    <source>
        <dbReference type="ARBA" id="ARBA00022490"/>
    </source>
</evidence>
<gene>
    <name evidence="8" type="ORF">PSYICH_LOCUS10569</name>
</gene>
<evidence type="ECO:0000256" key="5">
    <source>
        <dbReference type="ARBA" id="ARBA00023273"/>
    </source>
</evidence>
<dbReference type="Pfam" id="PF13864">
    <property type="entry name" value="Enkurin"/>
    <property type="match status" value="1"/>
</dbReference>
<keyword evidence="4" id="KW-0206">Cytoskeleton</keyword>
<name>A0A9P0CUM6_9CUCU</name>
<feature type="domain" description="Enkurin" evidence="7">
    <location>
        <begin position="176"/>
        <end position="268"/>
    </location>
</feature>
<keyword evidence="5" id="KW-0966">Cell projection</keyword>
<accession>A0A9P0CUM6</accession>
<dbReference type="AlphaFoldDB" id="A0A9P0CUM6"/>
<sequence length="273" mass="31360">MPIKTLGGMFSEPKKTCRRNFIRENVHSVSQLQYLLKGVSSMSRSKTSNDFFMEGFQGIDCKRSKNDVCNRSSIQNLKPSFPKKKNAKPIPTQQTFSDRSVQTIESNFDYSGSLPVRKLELDNNISLEMAIDDLKIRDSCTSKMSSQPEHSDDIQSNTNSTEKIENSKSSNKVDNFEAIKMTNKNDREQENYIDPSCPPGYRLLPESERKHTLTTLRQQYFERINELNSLSIRSDTLRIQQKKTEIEKDLKRIDAGIQTFDRPKDPASDKNNT</sequence>
<evidence type="ECO:0000256" key="1">
    <source>
        <dbReference type="ARBA" id="ARBA00004138"/>
    </source>
</evidence>